<evidence type="ECO:0000256" key="1">
    <source>
        <dbReference type="SAM" id="MobiDB-lite"/>
    </source>
</evidence>
<organism evidence="3 4">
    <name type="scientific">Lactuca saligna</name>
    <name type="common">Willowleaf lettuce</name>
    <dbReference type="NCBI Taxonomy" id="75948"/>
    <lineage>
        <taxon>Eukaryota</taxon>
        <taxon>Viridiplantae</taxon>
        <taxon>Streptophyta</taxon>
        <taxon>Embryophyta</taxon>
        <taxon>Tracheophyta</taxon>
        <taxon>Spermatophyta</taxon>
        <taxon>Magnoliopsida</taxon>
        <taxon>eudicotyledons</taxon>
        <taxon>Gunneridae</taxon>
        <taxon>Pentapetalae</taxon>
        <taxon>asterids</taxon>
        <taxon>campanulids</taxon>
        <taxon>Asterales</taxon>
        <taxon>Asteraceae</taxon>
        <taxon>Cichorioideae</taxon>
        <taxon>Cichorieae</taxon>
        <taxon>Lactucinae</taxon>
        <taxon>Lactuca</taxon>
    </lineage>
</organism>
<reference evidence="3" key="1">
    <citation type="submission" date="2023-04" db="EMBL/GenBank/DDBJ databases">
        <authorList>
            <person name="Vijverberg K."/>
            <person name="Xiong W."/>
            <person name="Schranz E."/>
        </authorList>
    </citation>
    <scope>NUCLEOTIDE SEQUENCE</scope>
</reference>
<dbReference type="Proteomes" id="UP001177003">
    <property type="component" value="Chromosome 6"/>
</dbReference>
<evidence type="ECO:0000259" key="2">
    <source>
        <dbReference type="Pfam" id="PF22970"/>
    </source>
</evidence>
<sequence>MVDSELRYCSPKGKTYISLRTACGSLIDHQDHHDLDVSSYIIEEGTKQDTKLVNNDESVISNSRPKKRIRIEDVESLYFRQQSEESVGNSNDSGIVDDDEKKEGTLRNRPRKALREIKKLKESEKKRK</sequence>
<feature type="domain" description="DUF7028" evidence="2">
    <location>
        <begin position="5"/>
        <end position="29"/>
    </location>
</feature>
<feature type="compositionally biased region" description="Polar residues" evidence="1">
    <location>
        <begin position="80"/>
        <end position="93"/>
    </location>
</feature>
<dbReference type="InterPro" id="IPR054292">
    <property type="entry name" value="DUF7028"/>
</dbReference>
<gene>
    <name evidence="3" type="ORF">LSALG_LOCUS30285</name>
</gene>
<dbReference type="EMBL" id="OX465082">
    <property type="protein sequence ID" value="CAI9291129.1"/>
    <property type="molecule type" value="Genomic_DNA"/>
</dbReference>
<feature type="region of interest" description="Disordered" evidence="1">
    <location>
        <begin position="80"/>
        <end position="128"/>
    </location>
</feature>
<accession>A0AA36ECG4</accession>
<evidence type="ECO:0000313" key="4">
    <source>
        <dbReference type="Proteomes" id="UP001177003"/>
    </source>
</evidence>
<dbReference type="AlphaFoldDB" id="A0AA36ECG4"/>
<proteinExistence type="predicted"/>
<keyword evidence="4" id="KW-1185">Reference proteome</keyword>
<evidence type="ECO:0000313" key="3">
    <source>
        <dbReference type="EMBL" id="CAI9291129.1"/>
    </source>
</evidence>
<protein>
    <recommendedName>
        <fullName evidence="2">DUF7028 domain-containing protein</fullName>
    </recommendedName>
</protein>
<name>A0AA36ECG4_LACSI</name>
<feature type="compositionally biased region" description="Basic and acidic residues" evidence="1">
    <location>
        <begin position="113"/>
        <end position="128"/>
    </location>
</feature>
<dbReference type="Pfam" id="PF22970">
    <property type="entry name" value="DUF7028"/>
    <property type="match status" value="1"/>
</dbReference>